<dbReference type="Gene3D" id="1.20.1250.20">
    <property type="entry name" value="MFS general substrate transporter like domains"/>
    <property type="match status" value="1"/>
</dbReference>
<proteinExistence type="predicted"/>
<dbReference type="AlphaFoldDB" id="A7T674"/>
<feature type="transmembrane region" description="Helical" evidence="5">
    <location>
        <begin position="366"/>
        <end position="387"/>
    </location>
</feature>
<keyword evidence="4 5" id="KW-0472">Membrane</keyword>
<dbReference type="Pfam" id="PF00083">
    <property type="entry name" value="Sugar_tr"/>
    <property type="match status" value="1"/>
</dbReference>
<dbReference type="HOGENOM" id="CLU_001265_33_5_1"/>
<dbReference type="EMBL" id="DS471451">
    <property type="protein sequence ID" value="EDO28533.1"/>
    <property type="molecule type" value="Genomic_DNA"/>
</dbReference>
<feature type="transmembrane region" description="Helical" evidence="5">
    <location>
        <begin position="279"/>
        <end position="299"/>
    </location>
</feature>
<reference evidence="7 8" key="1">
    <citation type="journal article" date="2007" name="Science">
        <title>Sea anemone genome reveals ancestral eumetazoan gene repertoire and genomic organization.</title>
        <authorList>
            <person name="Putnam N.H."/>
            <person name="Srivastava M."/>
            <person name="Hellsten U."/>
            <person name="Dirks B."/>
            <person name="Chapman J."/>
            <person name="Salamov A."/>
            <person name="Terry A."/>
            <person name="Shapiro H."/>
            <person name="Lindquist E."/>
            <person name="Kapitonov V.V."/>
            <person name="Jurka J."/>
            <person name="Genikhovich G."/>
            <person name="Grigoriev I.V."/>
            <person name="Lucas S.M."/>
            <person name="Steele R.E."/>
            <person name="Finnerty J.R."/>
            <person name="Technau U."/>
            <person name="Martindale M.Q."/>
            <person name="Rokhsar D.S."/>
        </authorList>
    </citation>
    <scope>NUCLEOTIDE SEQUENCE [LARGE SCALE GENOMIC DNA]</scope>
    <source>
        <strain evidence="8">CH2 X CH6</strain>
    </source>
</reference>
<feature type="transmembrane region" description="Helical" evidence="5">
    <location>
        <begin position="12"/>
        <end position="36"/>
    </location>
</feature>
<organism evidence="7 8">
    <name type="scientific">Nematostella vectensis</name>
    <name type="common">Starlet sea anemone</name>
    <dbReference type="NCBI Taxonomy" id="45351"/>
    <lineage>
        <taxon>Eukaryota</taxon>
        <taxon>Metazoa</taxon>
        <taxon>Cnidaria</taxon>
        <taxon>Anthozoa</taxon>
        <taxon>Hexacorallia</taxon>
        <taxon>Actiniaria</taxon>
        <taxon>Edwardsiidae</taxon>
        <taxon>Nematostella</taxon>
    </lineage>
</organism>
<feature type="transmembrane region" description="Helical" evidence="5">
    <location>
        <begin position="107"/>
        <end position="124"/>
    </location>
</feature>
<dbReference type="PROSITE" id="PS50850">
    <property type="entry name" value="MFS"/>
    <property type="match status" value="1"/>
</dbReference>
<dbReference type="PhylomeDB" id="A7T674"/>
<dbReference type="GO" id="GO:0016020">
    <property type="term" value="C:membrane"/>
    <property type="evidence" value="ECO:0007669"/>
    <property type="project" value="UniProtKB-SubCell"/>
</dbReference>
<feature type="transmembrane region" description="Helical" evidence="5">
    <location>
        <begin position="43"/>
        <end position="62"/>
    </location>
</feature>
<evidence type="ECO:0000256" key="4">
    <source>
        <dbReference type="ARBA" id="ARBA00023136"/>
    </source>
</evidence>
<feature type="non-terminal residue" evidence="7">
    <location>
        <position position="403"/>
    </location>
</feature>
<evidence type="ECO:0000256" key="5">
    <source>
        <dbReference type="SAM" id="Phobius"/>
    </source>
</evidence>
<feature type="transmembrane region" description="Helical" evidence="5">
    <location>
        <begin position="222"/>
        <end position="240"/>
    </location>
</feature>
<protein>
    <recommendedName>
        <fullName evidence="6">Major facilitator superfamily (MFS) profile domain-containing protein</fullName>
    </recommendedName>
</protein>
<dbReference type="InterPro" id="IPR005828">
    <property type="entry name" value="MFS_sugar_transport-like"/>
</dbReference>
<evidence type="ECO:0000259" key="6">
    <source>
        <dbReference type="PROSITE" id="PS50850"/>
    </source>
</evidence>
<dbReference type="eggNOG" id="KOG0255">
    <property type="taxonomic scope" value="Eukaryota"/>
</dbReference>
<comment type="subcellular location">
    <subcellularLocation>
        <location evidence="1">Membrane</location>
        <topology evidence="1">Multi-pass membrane protein</topology>
    </subcellularLocation>
</comment>
<evidence type="ECO:0000256" key="3">
    <source>
        <dbReference type="ARBA" id="ARBA00022989"/>
    </source>
</evidence>
<evidence type="ECO:0000313" key="8">
    <source>
        <dbReference type="Proteomes" id="UP000001593"/>
    </source>
</evidence>
<keyword evidence="3 5" id="KW-1133">Transmembrane helix</keyword>
<dbReference type="GO" id="GO:0022857">
    <property type="term" value="F:transmembrane transporter activity"/>
    <property type="evidence" value="ECO:0007669"/>
    <property type="project" value="InterPro"/>
</dbReference>
<feature type="transmembrane region" description="Helical" evidence="5">
    <location>
        <begin position="74"/>
        <end position="95"/>
    </location>
</feature>
<keyword evidence="2 5" id="KW-0812">Transmembrane</keyword>
<accession>A7T674</accession>
<dbReference type="PANTHER" id="PTHR24064">
    <property type="entry name" value="SOLUTE CARRIER FAMILY 22 MEMBER"/>
    <property type="match status" value="1"/>
</dbReference>
<gene>
    <name evidence="7" type="ORF">NEMVEDRAFT_v1g40646</name>
</gene>
<feature type="transmembrane region" description="Helical" evidence="5">
    <location>
        <begin position="130"/>
        <end position="148"/>
    </location>
</feature>
<feature type="non-terminal residue" evidence="7">
    <location>
        <position position="1"/>
    </location>
</feature>
<dbReference type="InParanoid" id="A7T674"/>
<name>A7T674_NEMVE</name>
<feature type="transmembrane region" description="Helical" evidence="5">
    <location>
        <begin position="340"/>
        <end position="360"/>
    </location>
</feature>
<feature type="transmembrane region" description="Helical" evidence="5">
    <location>
        <begin position="305"/>
        <end position="328"/>
    </location>
</feature>
<dbReference type="Proteomes" id="UP000001593">
    <property type="component" value="Unassembled WGS sequence"/>
</dbReference>
<dbReference type="InterPro" id="IPR036259">
    <property type="entry name" value="MFS_trans_sf"/>
</dbReference>
<dbReference type="InterPro" id="IPR020846">
    <property type="entry name" value="MFS_dom"/>
</dbReference>
<feature type="domain" description="Major facilitator superfamily (MFS) profile" evidence="6">
    <location>
        <begin position="1"/>
        <end position="392"/>
    </location>
</feature>
<evidence type="ECO:0000256" key="2">
    <source>
        <dbReference type="ARBA" id="ARBA00022692"/>
    </source>
</evidence>
<keyword evidence="8" id="KW-1185">Reference proteome</keyword>
<evidence type="ECO:0000313" key="7">
    <source>
        <dbReference type="EMBL" id="EDO28533.1"/>
    </source>
</evidence>
<evidence type="ECO:0000256" key="1">
    <source>
        <dbReference type="ARBA" id="ARBA00004141"/>
    </source>
</evidence>
<dbReference type="SUPFAM" id="SSF103473">
    <property type="entry name" value="MFS general substrate transporter"/>
    <property type="match status" value="1"/>
</dbReference>
<sequence>SSQWNLLCDRAYLGAGIQSSFFAGMLIGSLLSGWLADACGRRTCMYLSAAFMGAFSLAQSLADCMSLLMLMRFGVGFSLAGLMLTEFVYLVEMVGPGVRTAVGKTHGVFWKFGTWVSVLLSYLIRDWRLMVLIGSLLIFYIFVFWRVFPETARWLMAHDKLEESLAVLTKCGPKKKNSELDQHALRTLLEEIRQDEKEREGGLGTRKHTPLDLVRTPKLRRWTIITCYNWFTVSLVYFGFDLYTTQLPGRDFIMNLIDIPIILALGLIYKVYPSYGRRLSYFGFMVFAGVASFIVTGLPSEYGTATTALAIIGRSLVWSQFNSIYIITGELFPTVIRNTAMGLASLFARVGGILSPFIVMLPGLSITLPVTIFGVLALGSAVASLWLPETMNADMHQTIDEAE</sequence>
<feature type="transmembrane region" description="Helical" evidence="5">
    <location>
        <begin position="252"/>
        <end position="272"/>
    </location>
</feature>